<evidence type="ECO:0000313" key="4">
    <source>
        <dbReference type="Proteomes" id="UP001226867"/>
    </source>
</evidence>
<accession>A0ABT9S8B5</accession>
<keyword evidence="2" id="KW-0732">Signal</keyword>
<dbReference type="RefSeq" id="WP_307690401.1">
    <property type="nucleotide sequence ID" value="NZ_JAUSRO010000008.1"/>
</dbReference>
<feature type="region of interest" description="Disordered" evidence="1">
    <location>
        <begin position="100"/>
        <end position="132"/>
    </location>
</feature>
<protein>
    <submittedName>
        <fullName evidence="3">Uncharacterized protein</fullName>
    </submittedName>
</protein>
<comment type="caution">
    <text evidence="3">The sequence shown here is derived from an EMBL/GenBank/DDBJ whole genome shotgun (WGS) entry which is preliminary data.</text>
</comment>
<gene>
    <name evidence="3" type="ORF">J2W36_002862</name>
</gene>
<keyword evidence="4" id="KW-1185">Reference proteome</keyword>
<evidence type="ECO:0000256" key="2">
    <source>
        <dbReference type="SAM" id="SignalP"/>
    </source>
</evidence>
<sequence>MIRALRPSLIAAVLLAAGTLASAQSAPGHHAKAQRERAVCDGVQQDRAACLREAGAAQQEARRGGLTNAAPTTYEQNALARCRSQPAPDRADCEARITGKGAGRTFQEGSVMGGGVIRETVTPIPAPPAPRP</sequence>
<feature type="chain" id="PRO_5045409397" evidence="2">
    <location>
        <begin position="24"/>
        <end position="132"/>
    </location>
</feature>
<reference evidence="3 4" key="1">
    <citation type="submission" date="2023-07" db="EMBL/GenBank/DDBJ databases">
        <title>Sorghum-associated microbial communities from plants grown in Nebraska, USA.</title>
        <authorList>
            <person name="Schachtman D."/>
        </authorList>
    </citation>
    <scope>NUCLEOTIDE SEQUENCE [LARGE SCALE GENOMIC DNA]</scope>
    <source>
        <strain evidence="3 4">DS1607</strain>
    </source>
</reference>
<evidence type="ECO:0000313" key="3">
    <source>
        <dbReference type="EMBL" id="MDP9900596.1"/>
    </source>
</evidence>
<organism evidence="3 4">
    <name type="scientific">Variovorax ginsengisoli</name>
    <dbReference type="NCBI Taxonomy" id="363844"/>
    <lineage>
        <taxon>Bacteria</taxon>
        <taxon>Pseudomonadati</taxon>
        <taxon>Pseudomonadota</taxon>
        <taxon>Betaproteobacteria</taxon>
        <taxon>Burkholderiales</taxon>
        <taxon>Comamonadaceae</taxon>
        <taxon>Variovorax</taxon>
    </lineage>
</organism>
<dbReference type="Proteomes" id="UP001226867">
    <property type="component" value="Unassembled WGS sequence"/>
</dbReference>
<evidence type="ECO:0000256" key="1">
    <source>
        <dbReference type="SAM" id="MobiDB-lite"/>
    </source>
</evidence>
<dbReference type="EMBL" id="JAUSRO010000008">
    <property type="protein sequence ID" value="MDP9900596.1"/>
    <property type="molecule type" value="Genomic_DNA"/>
</dbReference>
<feature type="signal peptide" evidence="2">
    <location>
        <begin position="1"/>
        <end position="23"/>
    </location>
</feature>
<proteinExistence type="predicted"/>
<name>A0ABT9S8B5_9BURK</name>